<organism evidence="2 3">
    <name type="scientific">Austropuccinia psidii MF-1</name>
    <dbReference type="NCBI Taxonomy" id="1389203"/>
    <lineage>
        <taxon>Eukaryota</taxon>
        <taxon>Fungi</taxon>
        <taxon>Dikarya</taxon>
        <taxon>Basidiomycota</taxon>
        <taxon>Pucciniomycotina</taxon>
        <taxon>Pucciniomycetes</taxon>
        <taxon>Pucciniales</taxon>
        <taxon>Sphaerophragmiaceae</taxon>
        <taxon>Austropuccinia</taxon>
    </lineage>
</organism>
<sequence>MDPRNLNSLFKENVGDEGQNSVEDSRLMWGEEESRPELKAGDKEENSKATELLGSKVKEDKLSKLVNETDYSTNNAGKELISKFSNELS</sequence>
<keyword evidence="3" id="KW-1185">Reference proteome</keyword>
<gene>
    <name evidence="2" type="ORF">O181_009187</name>
</gene>
<dbReference type="AlphaFoldDB" id="A0A9Q3BR86"/>
<name>A0A9Q3BR86_9BASI</name>
<feature type="compositionally biased region" description="Basic and acidic residues" evidence="1">
    <location>
        <begin position="32"/>
        <end position="48"/>
    </location>
</feature>
<feature type="compositionally biased region" description="Polar residues" evidence="1">
    <location>
        <begin position="1"/>
        <end position="10"/>
    </location>
</feature>
<evidence type="ECO:0000313" key="3">
    <source>
        <dbReference type="Proteomes" id="UP000765509"/>
    </source>
</evidence>
<accession>A0A9Q3BR86</accession>
<dbReference type="Proteomes" id="UP000765509">
    <property type="component" value="Unassembled WGS sequence"/>
</dbReference>
<comment type="caution">
    <text evidence="2">The sequence shown here is derived from an EMBL/GenBank/DDBJ whole genome shotgun (WGS) entry which is preliminary data.</text>
</comment>
<reference evidence="2" key="1">
    <citation type="submission" date="2021-03" db="EMBL/GenBank/DDBJ databases">
        <title>Draft genome sequence of rust myrtle Austropuccinia psidii MF-1, a brazilian biotype.</title>
        <authorList>
            <person name="Quecine M.C."/>
            <person name="Pachon D.M.R."/>
            <person name="Bonatelli M.L."/>
            <person name="Correr F.H."/>
            <person name="Franceschini L.M."/>
            <person name="Leite T.F."/>
            <person name="Margarido G.R.A."/>
            <person name="Almeida C.A."/>
            <person name="Ferrarezi J.A."/>
            <person name="Labate C.A."/>
        </authorList>
    </citation>
    <scope>NUCLEOTIDE SEQUENCE</scope>
    <source>
        <strain evidence="2">MF-1</strain>
    </source>
</reference>
<evidence type="ECO:0000256" key="1">
    <source>
        <dbReference type="SAM" id="MobiDB-lite"/>
    </source>
</evidence>
<feature type="region of interest" description="Disordered" evidence="1">
    <location>
        <begin position="1"/>
        <end position="54"/>
    </location>
</feature>
<protein>
    <submittedName>
        <fullName evidence="2">Uncharacterized protein</fullName>
    </submittedName>
</protein>
<proteinExistence type="predicted"/>
<evidence type="ECO:0000313" key="2">
    <source>
        <dbReference type="EMBL" id="MBW0469472.1"/>
    </source>
</evidence>
<dbReference type="EMBL" id="AVOT02002192">
    <property type="protein sequence ID" value="MBW0469472.1"/>
    <property type="molecule type" value="Genomic_DNA"/>
</dbReference>